<feature type="domain" description="MmeI-like DNA-methyltransferase" evidence="8">
    <location>
        <begin position="413"/>
        <end position="648"/>
    </location>
</feature>
<accession>A0A6I4TF32</accession>
<dbReference type="Pfam" id="PF20473">
    <property type="entry name" value="MmeI_Mtase"/>
    <property type="match status" value="1"/>
</dbReference>
<dbReference type="OrthoDB" id="9806213at2"/>
<dbReference type="InterPro" id="IPR046816">
    <property type="entry name" value="MmeI_Mtase"/>
</dbReference>
<dbReference type="PANTHER" id="PTHR33841">
    <property type="entry name" value="DNA METHYLTRANSFERASE YEEA-RELATED"/>
    <property type="match status" value="1"/>
</dbReference>
<evidence type="ECO:0000256" key="3">
    <source>
        <dbReference type="ARBA" id="ARBA00022679"/>
    </source>
</evidence>
<dbReference type="PANTHER" id="PTHR33841:SF1">
    <property type="entry name" value="DNA METHYLTRANSFERASE A"/>
    <property type="match status" value="1"/>
</dbReference>
<keyword evidence="10" id="KW-1185">Reference proteome</keyword>
<evidence type="ECO:0000259" key="7">
    <source>
        <dbReference type="Pfam" id="PF20466"/>
    </source>
</evidence>
<dbReference type="GO" id="GO:0003676">
    <property type="term" value="F:nucleic acid binding"/>
    <property type="evidence" value="ECO:0007669"/>
    <property type="project" value="InterPro"/>
</dbReference>
<evidence type="ECO:0000256" key="2">
    <source>
        <dbReference type="ARBA" id="ARBA00022603"/>
    </source>
</evidence>
<dbReference type="InterPro" id="IPR046820">
    <property type="entry name" value="MmeI_TRD"/>
</dbReference>
<dbReference type="InterPro" id="IPR002052">
    <property type="entry name" value="DNA_methylase_N6_adenine_CS"/>
</dbReference>
<dbReference type="InterPro" id="IPR046817">
    <property type="entry name" value="MmeI_N"/>
</dbReference>
<dbReference type="InterPro" id="IPR050953">
    <property type="entry name" value="N4_N6_ade-DNA_methylase"/>
</dbReference>
<evidence type="ECO:0000256" key="4">
    <source>
        <dbReference type="ARBA" id="ARBA00047942"/>
    </source>
</evidence>
<dbReference type="GO" id="GO:0032259">
    <property type="term" value="P:methylation"/>
    <property type="evidence" value="ECO:0007669"/>
    <property type="project" value="UniProtKB-KW"/>
</dbReference>
<keyword evidence="2 9" id="KW-0489">Methyltransferase</keyword>
<feature type="domain" description="MmeI-like helicase spacer" evidence="6">
    <location>
        <begin position="184"/>
        <end position="252"/>
    </location>
</feature>
<evidence type="ECO:0000259" key="8">
    <source>
        <dbReference type="Pfam" id="PF20473"/>
    </source>
</evidence>
<dbReference type="EMBL" id="WTZA01000002">
    <property type="protein sequence ID" value="MXO75931.1"/>
    <property type="molecule type" value="Genomic_DNA"/>
</dbReference>
<dbReference type="Pfam" id="PF20466">
    <property type="entry name" value="MmeI_TRD"/>
    <property type="match status" value="1"/>
</dbReference>
<keyword evidence="3 9" id="KW-0808">Transferase</keyword>
<comment type="caution">
    <text evidence="9">The sequence shown here is derived from an EMBL/GenBank/DDBJ whole genome shotgun (WGS) entry which is preliminary data.</text>
</comment>
<dbReference type="GO" id="GO:0009007">
    <property type="term" value="F:site-specific DNA-methyltransferase (adenine-specific) activity"/>
    <property type="evidence" value="ECO:0007669"/>
    <property type="project" value="UniProtKB-EC"/>
</dbReference>
<proteinExistence type="predicted"/>
<feature type="domain" description="MmeI-like N-terminal" evidence="5">
    <location>
        <begin position="1"/>
        <end position="177"/>
    </location>
</feature>
<evidence type="ECO:0000256" key="1">
    <source>
        <dbReference type="ARBA" id="ARBA00011900"/>
    </source>
</evidence>
<gene>
    <name evidence="9" type="ORF">GRI40_11965</name>
</gene>
<reference evidence="9 10" key="1">
    <citation type="submission" date="2019-12" db="EMBL/GenBank/DDBJ databases">
        <title>Genomic-based taxomic classification of the family Erythrobacteraceae.</title>
        <authorList>
            <person name="Xu L."/>
        </authorList>
    </citation>
    <scope>NUCLEOTIDE SEQUENCE [LARGE SCALE GENOMIC DNA]</scope>
    <source>
        <strain evidence="9 10">100921-2</strain>
    </source>
</reference>
<evidence type="ECO:0000313" key="10">
    <source>
        <dbReference type="Proteomes" id="UP000439522"/>
    </source>
</evidence>
<dbReference type="EC" id="2.1.1.72" evidence="1"/>
<dbReference type="InterPro" id="IPR046819">
    <property type="entry name" value="MmeI_hel"/>
</dbReference>
<protein>
    <recommendedName>
        <fullName evidence="1">site-specific DNA-methyltransferase (adenine-specific)</fullName>
        <ecNumber evidence="1">2.1.1.72</ecNumber>
    </recommendedName>
</protein>
<dbReference type="AlphaFoldDB" id="A0A6I4TF32"/>
<dbReference type="RefSeq" id="WP_160611784.1">
    <property type="nucleotide sequence ID" value="NZ_WTZA01000002.1"/>
</dbReference>
<dbReference type="Pfam" id="PF20464">
    <property type="entry name" value="MmeI_N"/>
    <property type="match status" value="1"/>
</dbReference>
<dbReference type="Proteomes" id="UP000439522">
    <property type="component" value="Unassembled WGS sequence"/>
</dbReference>
<evidence type="ECO:0000313" key="9">
    <source>
        <dbReference type="EMBL" id="MXO75931.1"/>
    </source>
</evidence>
<evidence type="ECO:0000259" key="5">
    <source>
        <dbReference type="Pfam" id="PF20464"/>
    </source>
</evidence>
<dbReference type="PROSITE" id="PS00092">
    <property type="entry name" value="N6_MTASE"/>
    <property type="match status" value="1"/>
</dbReference>
<sequence length="1004" mass="113601">MEPSEFIAKWSESTLGERQAAQSHFLDLCRLLGVQGPSEADPTGETYAFEKGAQKTTGRSGWADVWKKNSFAWEYKGPGRDLEAAYAQLQQYAPALGNPPLLVVSDTRKIVIRTNWTNTVTEVHTFELSDLALAETRQKLTWLFIDPDRFRPTLTREAVTEEVAGQFADLAEALRQQGHAPLIVAHFVNQLVFCMFAEDAKLLRDNMFTRVLETALAGHGEFHELASDLFSKMHSGGRLGLEPVLHFNGGLFSDENATALPLTHDQIRLCLSAAGRDWSAIDPSILGTLFVRGLDPDKREELGAEYTSRDTIMTIIRPVLTEPLMLEWQTVRDEITGRIDPAYQALAAELEIAAQFPELAEEIREVRGRLTASAQLQLFENLPKLRKHRKLDQVRGSLRAADRAYREAREFGEEQYKNFLERLRSMRVLDPACGSGNFLYLALNELKTLEWQIMIEGEALGFQRAFPTIGPEAVLGMELNPYAAELARISVWIGEIQWMLRNGFDINRAPILRPLETIENKNALINADGSAAHWPDAEIIIGNPPYMGAKLMNRRLGREMTRDIRRLYEGRLPGFTDLVCFWFENARTMIAEGRSQRAGLVATNSIRKNTNLNVMHRIVETTRIFAAWPEQRWDIEGAAVDVSLICFGNYPTDAVILDDRQVAEIHADLTAGINLTLARPLAQNVGVAMLGIQKSGPFDIHGDLAREWMAQPVNPNGAANAAVLKPYWNGDDVTKRPRDMWFIDLPLGLSEAQAAQYEAPFHHLATTPDENGKSVRENRQDLEERAHERWWEPHWPRQEMRRQIEALRRYIVTPETAEHRVFSWLSYPTLPDKNLIVIARDDDLMFGILQSRFHELWSLRKGSDLQDRPRYTHTTTFATFPFPDGMTPDLPLEIALARPEASAIAAAAGELDRLRQNWLWPEGLWTVVAESVGGFPGRRVAIDERSAGELRRRTMTNLYNTRPEWLTAAHDELNRAVARAYGLASEQIEDEALAMLLDLNLARR</sequence>
<feature type="domain" description="MmeI-like target recognition" evidence="7">
    <location>
        <begin position="773"/>
        <end position="884"/>
    </location>
</feature>
<dbReference type="SUPFAM" id="SSF53335">
    <property type="entry name" value="S-adenosyl-L-methionine-dependent methyltransferases"/>
    <property type="match status" value="1"/>
</dbReference>
<name>A0A6I4TF32_9SPHN</name>
<dbReference type="PRINTS" id="PR00507">
    <property type="entry name" value="N12N6MTFRASE"/>
</dbReference>
<dbReference type="Gene3D" id="3.40.50.150">
    <property type="entry name" value="Vaccinia Virus protein VP39"/>
    <property type="match status" value="1"/>
</dbReference>
<comment type="catalytic activity">
    <reaction evidence="4">
        <text>a 2'-deoxyadenosine in DNA + S-adenosyl-L-methionine = an N(6)-methyl-2'-deoxyadenosine in DNA + S-adenosyl-L-homocysteine + H(+)</text>
        <dbReference type="Rhea" id="RHEA:15197"/>
        <dbReference type="Rhea" id="RHEA-COMP:12418"/>
        <dbReference type="Rhea" id="RHEA-COMP:12419"/>
        <dbReference type="ChEBI" id="CHEBI:15378"/>
        <dbReference type="ChEBI" id="CHEBI:57856"/>
        <dbReference type="ChEBI" id="CHEBI:59789"/>
        <dbReference type="ChEBI" id="CHEBI:90615"/>
        <dbReference type="ChEBI" id="CHEBI:90616"/>
        <dbReference type="EC" id="2.1.1.72"/>
    </reaction>
</comment>
<evidence type="ECO:0000259" key="6">
    <source>
        <dbReference type="Pfam" id="PF20465"/>
    </source>
</evidence>
<organism evidence="9 10">
    <name type="scientific">Tsuneonella aeria</name>
    <dbReference type="NCBI Taxonomy" id="1837929"/>
    <lineage>
        <taxon>Bacteria</taxon>
        <taxon>Pseudomonadati</taxon>
        <taxon>Pseudomonadota</taxon>
        <taxon>Alphaproteobacteria</taxon>
        <taxon>Sphingomonadales</taxon>
        <taxon>Erythrobacteraceae</taxon>
        <taxon>Tsuneonella</taxon>
    </lineage>
</organism>
<dbReference type="InterPro" id="IPR029063">
    <property type="entry name" value="SAM-dependent_MTases_sf"/>
</dbReference>
<dbReference type="Pfam" id="PF20465">
    <property type="entry name" value="MmeI_hel"/>
    <property type="match status" value="1"/>
</dbReference>